<dbReference type="GO" id="GO:0005886">
    <property type="term" value="C:plasma membrane"/>
    <property type="evidence" value="ECO:0007669"/>
    <property type="project" value="TreeGrafter"/>
</dbReference>
<feature type="compositionally biased region" description="Polar residues" evidence="2">
    <location>
        <begin position="22"/>
        <end position="31"/>
    </location>
</feature>
<feature type="coiled-coil region" evidence="1">
    <location>
        <begin position="108"/>
        <end position="142"/>
    </location>
</feature>
<dbReference type="Gene3D" id="2.60.40.2700">
    <property type="match status" value="1"/>
</dbReference>
<name>A0A8S9N2A2_BRACR</name>
<feature type="domain" description="AIR9-like A9" evidence="4">
    <location>
        <begin position="645"/>
        <end position="727"/>
    </location>
</feature>
<dbReference type="PANTHER" id="PTHR31149:SF10">
    <property type="entry name" value="OS05G0100900 PROTEIN"/>
    <property type="match status" value="1"/>
</dbReference>
<proteinExistence type="predicted"/>
<feature type="domain" description="DUF7046" evidence="3">
    <location>
        <begin position="736"/>
        <end position="761"/>
    </location>
</feature>
<feature type="compositionally biased region" description="Low complexity" evidence="2">
    <location>
        <begin position="606"/>
        <end position="632"/>
    </location>
</feature>
<keyword evidence="1" id="KW-0175">Coiled coil</keyword>
<evidence type="ECO:0000256" key="1">
    <source>
        <dbReference type="SAM" id="Coils"/>
    </source>
</evidence>
<dbReference type="Pfam" id="PF23080">
    <property type="entry name" value="DUF7046"/>
    <property type="match status" value="2"/>
</dbReference>
<dbReference type="Proteomes" id="UP000712600">
    <property type="component" value="Unassembled WGS sequence"/>
</dbReference>
<evidence type="ECO:0000313" key="5">
    <source>
        <dbReference type="EMBL" id="KAF3487669.1"/>
    </source>
</evidence>
<dbReference type="InterPro" id="IPR055474">
    <property type="entry name" value="DUF7046"/>
</dbReference>
<dbReference type="InterPro" id="IPR056284">
    <property type="entry name" value="AIR9-like_A9"/>
</dbReference>
<sequence>MRMENGHEEGLTDKFSKVGIEDSSSSPENNLKNDNLLQVIKAVEAAETTIKQQVCVSVLCSSKRGMRMENGHEEGLTDKFSKVGIEDSSSSPENNLKNDNLLQVIKAVEAAETTIKQQVEENSRLKAELERSILELAKYKSDESLPQTSNPGDHSNATTVSRLVHQPVDWEQNVIKASDADSQGMMVVHPHLNANGEVATVSNRFERPSEEDMVNGVDRGDIGGAGPSQFYSSSPMRTQLEGGHDTLINSSTHRLMPVGEVNDSGNAGKQDLIHKVQEQEQEILQLRRYLTDCSVKEAQIRNEKYVLEKRIAYMRLAFDQQQEDLVDAASKALSYRQEIIEENIRLTYALQATQQERSTFVSYLLPLLSEYSLQPQVSDAQSIVSNVKVLFKHLQEKLLLTESKLKESEYQLAPWQSDVNHSNDSHLAPSRAAGVALTHSTKDSLYSHDQAATDWGSKRWHQDEPSSSTMGSYRLDGPNKFSSPVNGFSKFMSPLCDMMISVLKRIRLVIGYISFMTFLSDLLVVCTVFIADDVEWLDDKLCFMCTSQSAAFEMPRQAGTSEEEPSGWKQVDEAPTKHVKFREPPSKIVMDDAEGQSDTKNQPYVPASDAPSSSNSPILSPVREEPSSSPSEGGDDDIDGPLPAIEDLQISGEPYPGHELQACGYSVNGTTSCNFEWVCHLEDGSVNYIDGAKQPNYLVTADDVDLYLAIEVLPLDDRNRKGELVKVFANENRKITCHSEMQSHIEKNLHSGHASYKVSVSTGFLDIWEEATLSIKREGYSIKCNNNDIIAAEKFSSSNAVTVPFGQPEEFVIVASDGSEYSLRADHGSTDLSCSRDTIVLTLRLFNMRSLQKKKGKRRGFLFHK</sequence>
<dbReference type="EMBL" id="QGKX02002183">
    <property type="protein sequence ID" value="KAF3487669.1"/>
    <property type="molecule type" value="Genomic_DNA"/>
</dbReference>
<dbReference type="AlphaFoldDB" id="A0A8S9N2A2"/>
<evidence type="ECO:0000256" key="2">
    <source>
        <dbReference type="SAM" id="MobiDB-lite"/>
    </source>
</evidence>
<organism evidence="5 6">
    <name type="scientific">Brassica cretica</name>
    <name type="common">Mustard</name>
    <dbReference type="NCBI Taxonomy" id="69181"/>
    <lineage>
        <taxon>Eukaryota</taxon>
        <taxon>Viridiplantae</taxon>
        <taxon>Streptophyta</taxon>
        <taxon>Embryophyta</taxon>
        <taxon>Tracheophyta</taxon>
        <taxon>Spermatophyta</taxon>
        <taxon>Magnoliopsida</taxon>
        <taxon>eudicotyledons</taxon>
        <taxon>Gunneridae</taxon>
        <taxon>Pentapetalae</taxon>
        <taxon>rosids</taxon>
        <taxon>malvids</taxon>
        <taxon>Brassicales</taxon>
        <taxon>Brassicaceae</taxon>
        <taxon>Brassiceae</taxon>
        <taxon>Brassica</taxon>
    </lineage>
</organism>
<dbReference type="FunFam" id="2.60.40.2700:FF:000001">
    <property type="entry name" value="Transmembrane protein"/>
    <property type="match status" value="1"/>
</dbReference>
<evidence type="ECO:0000313" key="6">
    <source>
        <dbReference type="Proteomes" id="UP000712600"/>
    </source>
</evidence>
<feature type="compositionally biased region" description="Basic and acidic residues" evidence="2">
    <location>
        <begin position="570"/>
        <end position="585"/>
    </location>
</feature>
<feature type="compositionally biased region" description="Basic and acidic residues" evidence="2">
    <location>
        <begin position="1"/>
        <end position="20"/>
    </location>
</feature>
<evidence type="ECO:0000259" key="3">
    <source>
        <dbReference type="Pfam" id="PF23080"/>
    </source>
</evidence>
<protein>
    <submittedName>
        <fullName evidence="5">Uncharacterized protein</fullName>
    </submittedName>
</protein>
<feature type="region of interest" description="Disordered" evidence="2">
    <location>
        <begin position="555"/>
        <end position="644"/>
    </location>
</feature>
<accession>A0A8S9N2A2</accession>
<dbReference type="PANTHER" id="PTHR31149">
    <property type="entry name" value="EXPRESSED PROTEIN"/>
    <property type="match status" value="1"/>
</dbReference>
<comment type="caution">
    <text evidence="5">The sequence shown here is derived from an EMBL/GenBank/DDBJ whole genome shotgun (WGS) entry which is preliminary data.</text>
</comment>
<feature type="domain" description="DUF7046" evidence="3">
    <location>
        <begin position="762"/>
        <end position="858"/>
    </location>
</feature>
<evidence type="ECO:0000259" key="4">
    <source>
        <dbReference type="Pfam" id="PF23197"/>
    </source>
</evidence>
<reference evidence="5" key="1">
    <citation type="submission" date="2019-12" db="EMBL/GenBank/DDBJ databases">
        <title>Genome sequencing and annotation of Brassica cretica.</title>
        <authorList>
            <person name="Studholme D.J."/>
            <person name="Sarris P."/>
        </authorList>
    </citation>
    <scope>NUCLEOTIDE SEQUENCE</scope>
    <source>
        <strain evidence="5">PFS-109/04</strain>
        <tissue evidence="5">Leaf</tissue>
    </source>
</reference>
<dbReference type="Pfam" id="PF23197">
    <property type="entry name" value="IG_AIR9"/>
    <property type="match status" value="1"/>
</dbReference>
<feature type="region of interest" description="Disordered" evidence="2">
    <location>
        <begin position="1"/>
        <end position="31"/>
    </location>
</feature>
<gene>
    <name evidence="5" type="ORF">F2Q69_00056499</name>
</gene>